<accession>A0A9P4NZ97</accession>
<reference evidence="2" key="1">
    <citation type="journal article" date="2020" name="Stud. Mycol.">
        <title>101 Dothideomycetes genomes: a test case for predicting lifestyles and emergence of pathogens.</title>
        <authorList>
            <person name="Haridas S."/>
            <person name="Albert R."/>
            <person name="Binder M."/>
            <person name="Bloem J."/>
            <person name="Labutti K."/>
            <person name="Salamov A."/>
            <person name="Andreopoulos B."/>
            <person name="Baker S."/>
            <person name="Barry K."/>
            <person name="Bills G."/>
            <person name="Bluhm B."/>
            <person name="Cannon C."/>
            <person name="Castanera R."/>
            <person name="Culley D."/>
            <person name="Daum C."/>
            <person name="Ezra D."/>
            <person name="Gonzalez J."/>
            <person name="Henrissat B."/>
            <person name="Kuo A."/>
            <person name="Liang C."/>
            <person name="Lipzen A."/>
            <person name="Lutzoni F."/>
            <person name="Magnuson J."/>
            <person name="Mondo S."/>
            <person name="Nolan M."/>
            <person name="Ohm R."/>
            <person name="Pangilinan J."/>
            <person name="Park H.-J."/>
            <person name="Ramirez L."/>
            <person name="Alfaro M."/>
            <person name="Sun H."/>
            <person name="Tritt A."/>
            <person name="Yoshinaga Y."/>
            <person name="Zwiers L.-H."/>
            <person name="Turgeon B."/>
            <person name="Goodwin S."/>
            <person name="Spatafora J."/>
            <person name="Crous P."/>
            <person name="Grigoriev I."/>
        </authorList>
    </citation>
    <scope>NUCLEOTIDE SEQUENCE</scope>
    <source>
        <strain evidence="2">CBS 130266</strain>
    </source>
</reference>
<keyword evidence="3" id="KW-1185">Reference proteome</keyword>
<protein>
    <submittedName>
        <fullName evidence="2">Uncharacterized protein</fullName>
    </submittedName>
</protein>
<keyword evidence="1" id="KW-0175">Coiled coil</keyword>
<dbReference type="Proteomes" id="UP000800235">
    <property type="component" value="Unassembled WGS sequence"/>
</dbReference>
<evidence type="ECO:0000256" key="1">
    <source>
        <dbReference type="SAM" id="Coils"/>
    </source>
</evidence>
<evidence type="ECO:0000313" key="2">
    <source>
        <dbReference type="EMBL" id="KAF2434397.1"/>
    </source>
</evidence>
<proteinExistence type="predicted"/>
<sequence length="172" mass="19829">MSLARRGTPYAIRLPENMDANLTSAINDITDRIDELSKERLDMQDMLTKLERESALAGTKRVAKMKNGTWSAKDHEDLKQAIKERMISHATMCERNEKIDNEMEYLRYVRWRMIERGIKDDRDDWRNLEIIEEGGEDEDEEPLVGSTRTSEIIHQVSSDTTGVDGASKVDQI</sequence>
<dbReference type="EMBL" id="MU007016">
    <property type="protein sequence ID" value="KAF2434397.1"/>
    <property type="molecule type" value="Genomic_DNA"/>
</dbReference>
<name>A0A9P4NZ97_9PEZI</name>
<dbReference type="AlphaFoldDB" id="A0A9P4NZ97"/>
<evidence type="ECO:0000313" key="3">
    <source>
        <dbReference type="Proteomes" id="UP000800235"/>
    </source>
</evidence>
<feature type="coiled-coil region" evidence="1">
    <location>
        <begin position="26"/>
        <end position="53"/>
    </location>
</feature>
<gene>
    <name evidence="2" type="ORF">EJ08DRAFT_693436</name>
</gene>
<comment type="caution">
    <text evidence="2">The sequence shown here is derived from an EMBL/GenBank/DDBJ whole genome shotgun (WGS) entry which is preliminary data.</text>
</comment>
<organism evidence="2 3">
    <name type="scientific">Tothia fuscella</name>
    <dbReference type="NCBI Taxonomy" id="1048955"/>
    <lineage>
        <taxon>Eukaryota</taxon>
        <taxon>Fungi</taxon>
        <taxon>Dikarya</taxon>
        <taxon>Ascomycota</taxon>
        <taxon>Pezizomycotina</taxon>
        <taxon>Dothideomycetes</taxon>
        <taxon>Pleosporomycetidae</taxon>
        <taxon>Venturiales</taxon>
        <taxon>Cylindrosympodiaceae</taxon>
        <taxon>Tothia</taxon>
    </lineage>
</organism>